<dbReference type="SUPFAM" id="SSF50998">
    <property type="entry name" value="Quinoprotein alcohol dehydrogenase-like"/>
    <property type="match status" value="2"/>
</dbReference>
<evidence type="ECO:0000313" key="4">
    <source>
        <dbReference type="Proteomes" id="UP000236584"/>
    </source>
</evidence>
<feature type="region of interest" description="Disordered" evidence="1">
    <location>
        <begin position="1"/>
        <end position="24"/>
    </location>
</feature>
<dbReference type="Pfam" id="PF13360">
    <property type="entry name" value="PQQ_2"/>
    <property type="match status" value="2"/>
</dbReference>
<evidence type="ECO:0000259" key="2">
    <source>
        <dbReference type="Pfam" id="PF13360"/>
    </source>
</evidence>
<keyword evidence="4" id="KW-1185">Reference proteome</keyword>
<name>A0A2I8VIL5_9EURY</name>
<dbReference type="RefSeq" id="WP_103425422.1">
    <property type="nucleotide sequence ID" value="NZ_CP026309.1"/>
</dbReference>
<accession>A0A2I8VIL5</accession>
<organism evidence="3 4">
    <name type="scientific">Salinigranum rubrum</name>
    <dbReference type="NCBI Taxonomy" id="755307"/>
    <lineage>
        <taxon>Archaea</taxon>
        <taxon>Methanobacteriati</taxon>
        <taxon>Methanobacteriota</taxon>
        <taxon>Stenosarchaea group</taxon>
        <taxon>Halobacteria</taxon>
        <taxon>Halobacteriales</taxon>
        <taxon>Haloferacaceae</taxon>
        <taxon>Salinigranum</taxon>
    </lineage>
</organism>
<dbReference type="InterPro" id="IPR015943">
    <property type="entry name" value="WD40/YVTN_repeat-like_dom_sf"/>
</dbReference>
<protein>
    <recommendedName>
        <fullName evidence="2">Pyrrolo-quinoline quinone repeat domain-containing protein</fullName>
    </recommendedName>
</protein>
<dbReference type="AlphaFoldDB" id="A0A2I8VIL5"/>
<dbReference type="PANTHER" id="PTHR34512">
    <property type="entry name" value="CELL SURFACE PROTEIN"/>
    <property type="match status" value="1"/>
</dbReference>
<dbReference type="PANTHER" id="PTHR34512:SF30">
    <property type="entry name" value="OUTER MEMBRANE PROTEIN ASSEMBLY FACTOR BAMB"/>
    <property type="match status" value="1"/>
</dbReference>
<evidence type="ECO:0000256" key="1">
    <source>
        <dbReference type="SAM" id="MobiDB-lite"/>
    </source>
</evidence>
<dbReference type="InterPro" id="IPR006311">
    <property type="entry name" value="TAT_signal"/>
</dbReference>
<dbReference type="SMART" id="SM00564">
    <property type="entry name" value="PQQ"/>
    <property type="match status" value="4"/>
</dbReference>
<dbReference type="Proteomes" id="UP000236584">
    <property type="component" value="Chromosome"/>
</dbReference>
<dbReference type="PROSITE" id="PS51318">
    <property type="entry name" value="TAT"/>
    <property type="match status" value="1"/>
</dbReference>
<proteinExistence type="predicted"/>
<dbReference type="Gene3D" id="2.130.10.10">
    <property type="entry name" value="YVTN repeat-like/Quinoprotein amine dehydrogenase"/>
    <property type="match status" value="2"/>
</dbReference>
<sequence>MDRRPAVETEIEMPAPPSPPSRSRRRFLRTAAATVGTGLTTAVAGCSTRNLFSEVDVHFRTLAVESPPVGLTTAGVWLVAAGRDGQVVGMDRGDGEAQWETDAVDELQVPPVGHDGELYVAGEDVVSVDGAIERWRTPLSGVASALAVVPENNVVVAGTEDGHVTGVNGDDSGLVDADDGDRLWETRLTESGAARVDALAAGDGVVYAGSRDGVVVAFDARTGEERWRTDHVASALSSTGSSVLLGRRRVHSVRDGDGGVEVEWHHDTGNNWTTGIASTAAGPSTSKRAESPTPTASARWFLAGTRTGEGGYVLALTSDGERLWRHQLTGDAVALTPVRNDRFAVGIEGERPGVQQFTTDGESAWLFETETSVVDVVFGGDWVWAVTGSGRVVGLSE</sequence>
<dbReference type="OrthoDB" id="8638at2157"/>
<feature type="domain" description="Pyrrolo-quinoline quinone repeat" evidence="2">
    <location>
        <begin position="83"/>
        <end position="171"/>
    </location>
</feature>
<dbReference type="GeneID" id="35592184"/>
<feature type="compositionally biased region" description="Polar residues" evidence="1">
    <location>
        <begin position="269"/>
        <end position="294"/>
    </location>
</feature>
<gene>
    <name evidence="3" type="ORF">C2R22_08800</name>
</gene>
<feature type="region of interest" description="Disordered" evidence="1">
    <location>
        <begin position="266"/>
        <end position="294"/>
    </location>
</feature>
<evidence type="ECO:0000313" key="3">
    <source>
        <dbReference type="EMBL" id="AUV81734.1"/>
    </source>
</evidence>
<dbReference type="InterPro" id="IPR002372">
    <property type="entry name" value="PQQ_rpt_dom"/>
</dbReference>
<dbReference type="InterPro" id="IPR018391">
    <property type="entry name" value="PQQ_b-propeller_rpt"/>
</dbReference>
<dbReference type="InterPro" id="IPR011047">
    <property type="entry name" value="Quinoprotein_ADH-like_sf"/>
</dbReference>
<dbReference type="KEGG" id="srub:C2R22_08800"/>
<reference evidence="3 4" key="1">
    <citation type="submission" date="2018-01" db="EMBL/GenBank/DDBJ databases">
        <title>Complete genome sequence of Salinigranum rubrum GX10T, an extremely halophilic archaeon isolated from a marine solar saltern.</title>
        <authorList>
            <person name="Han S."/>
        </authorList>
    </citation>
    <scope>NUCLEOTIDE SEQUENCE [LARGE SCALE GENOMIC DNA]</scope>
    <source>
        <strain evidence="3 4">GX10</strain>
    </source>
</reference>
<feature type="domain" description="Pyrrolo-quinoline quinone repeat" evidence="2">
    <location>
        <begin position="175"/>
        <end position="260"/>
    </location>
</feature>
<dbReference type="EMBL" id="CP026309">
    <property type="protein sequence ID" value="AUV81734.1"/>
    <property type="molecule type" value="Genomic_DNA"/>
</dbReference>